<evidence type="ECO:0000259" key="6">
    <source>
        <dbReference type="Pfam" id="PF00425"/>
    </source>
</evidence>
<sequence length="390" mass="44030">MNDMSLSINYAFEPIQNCKSSCFLTKNYQIYTSELIETVRLAAENQEKLLTTIEDIFTRLSEDKAKNPVLVGAIPFDTTQPSTLNIYSQHKKQNTESVKHFIKHQKCHSLTLSSQQRLVAREHFAKNIDEALQQFEKNNLEKIVLSQAVDFELKHPQNPYILVQTLAQKNSHAFSFVIPVEDNAYLLGASPELLIFKQDQVVRSNPLAGSRPLSDDEHINQVRIHDLCASSKDLYEHQVVVDSVCKHLKPFCQHLNISEKPEILKTTTMMHLSTVFEGQLKSKKTNALELALSLHPTPAICGAPTQLAKDFILKHEGYDRHYFAGLVGWMDANGNGEWVVTIRCGLLTQSHLRLYAGAGIVKGSEAELEWNETEAKMQTLLKTLNATCET</sequence>
<evidence type="ECO:0000313" key="8">
    <source>
        <dbReference type="Proteomes" id="UP000185674"/>
    </source>
</evidence>
<comment type="catalytic activity">
    <reaction evidence="1">
        <text>chorismate = isochorismate</text>
        <dbReference type="Rhea" id="RHEA:18985"/>
        <dbReference type="ChEBI" id="CHEBI:29748"/>
        <dbReference type="ChEBI" id="CHEBI:29780"/>
        <dbReference type="EC" id="5.4.4.2"/>
    </reaction>
</comment>
<dbReference type="Gene3D" id="3.60.120.10">
    <property type="entry name" value="Anthranilate synthase"/>
    <property type="match status" value="1"/>
</dbReference>
<dbReference type="Proteomes" id="UP000185674">
    <property type="component" value="Chromosome"/>
</dbReference>
<protein>
    <recommendedName>
        <fullName evidence="3">isochorismate synthase</fullName>
        <ecNumber evidence="3">5.4.4.2</ecNumber>
    </recommendedName>
    <alternativeName>
        <fullName evidence="5">Isochorismate mutase</fullName>
    </alternativeName>
</protein>
<evidence type="ECO:0000256" key="4">
    <source>
        <dbReference type="ARBA" id="ARBA00023235"/>
    </source>
</evidence>
<evidence type="ECO:0000313" key="7">
    <source>
        <dbReference type="EMBL" id="APV36126.1"/>
    </source>
</evidence>
<dbReference type="STRING" id="487316.BEN76_08885"/>
<dbReference type="SUPFAM" id="SSF56322">
    <property type="entry name" value="ADC synthase"/>
    <property type="match status" value="1"/>
</dbReference>
<dbReference type="PANTHER" id="PTHR42839">
    <property type="entry name" value="ISOCHORISMATE SYNTHASE ENTC"/>
    <property type="match status" value="1"/>
</dbReference>
<name>A0A1P8EIU4_9GAMM</name>
<dbReference type="EMBL" id="CP016896">
    <property type="protein sequence ID" value="APV36126.1"/>
    <property type="molecule type" value="Genomic_DNA"/>
</dbReference>
<proteinExistence type="inferred from homology"/>
<dbReference type="InterPro" id="IPR015890">
    <property type="entry name" value="Chorismate_C"/>
</dbReference>
<dbReference type="InterPro" id="IPR004561">
    <property type="entry name" value="IsoChor_synthase"/>
</dbReference>
<reference evidence="7 8" key="1">
    <citation type="submission" date="2016-08" db="EMBL/GenBank/DDBJ databases">
        <title>Complete genome sequence of Acinetobacter baylyi strain GFJ2.</title>
        <authorList>
            <person name="Tabata M."/>
            <person name="Kuboki S."/>
            <person name="Gibu N."/>
            <person name="Kinouchi Y."/>
            <person name="Vangnai A."/>
            <person name="Kasai D."/>
            <person name="Fukuda M."/>
        </authorList>
    </citation>
    <scope>NUCLEOTIDE SEQUENCE [LARGE SCALE GENOMIC DNA]</scope>
    <source>
        <strain evidence="7 8">GFJ2</strain>
    </source>
</reference>
<feature type="domain" description="Chorismate-utilising enzyme C-terminal" evidence="6">
    <location>
        <begin position="121"/>
        <end position="376"/>
    </location>
</feature>
<evidence type="ECO:0000256" key="1">
    <source>
        <dbReference type="ARBA" id="ARBA00000799"/>
    </source>
</evidence>
<dbReference type="RefSeq" id="WP_076032883.1">
    <property type="nucleotide sequence ID" value="NZ_BKXY01000050.1"/>
</dbReference>
<dbReference type="GO" id="GO:0009697">
    <property type="term" value="P:salicylic acid biosynthetic process"/>
    <property type="evidence" value="ECO:0007669"/>
    <property type="project" value="TreeGrafter"/>
</dbReference>
<dbReference type="AlphaFoldDB" id="A0A1P8EIU4"/>
<evidence type="ECO:0000256" key="2">
    <source>
        <dbReference type="ARBA" id="ARBA00005297"/>
    </source>
</evidence>
<organism evidence="7 8">
    <name type="scientific">Acinetobacter soli</name>
    <dbReference type="NCBI Taxonomy" id="487316"/>
    <lineage>
        <taxon>Bacteria</taxon>
        <taxon>Pseudomonadati</taxon>
        <taxon>Pseudomonadota</taxon>
        <taxon>Gammaproteobacteria</taxon>
        <taxon>Moraxellales</taxon>
        <taxon>Moraxellaceae</taxon>
        <taxon>Acinetobacter</taxon>
    </lineage>
</organism>
<dbReference type="Pfam" id="PF00425">
    <property type="entry name" value="Chorismate_bind"/>
    <property type="match status" value="1"/>
</dbReference>
<dbReference type="NCBIfam" id="TIGR00543">
    <property type="entry name" value="isochor_syn"/>
    <property type="match status" value="1"/>
</dbReference>
<dbReference type="GO" id="GO:0008909">
    <property type="term" value="F:isochorismate synthase activity"/>
    <property type="evidence" value="ECO:0007669"/>
    <property type="project" value="UniProtKB-EC"/>
</dbReference>
<evidence type="ECO:0000256" key="5">
    <source>
        <dbReference type="ARBA" id="ARBA00041564"/>
    </source>
</evidence>
<evidence type="ECO:0000256" key="3">
    <source>
        <dbReference type="ARBA" id="ARBA00012824"/>
    </source>
</evidence>
<keyword evidence="4" id="KW-0413">Isomerase</keyword>
<dbReference type="KEGG" id="asol:BEN76_08885"/>
<comment type="similarity">
    <text evidence="2">Belongs to the isochorismate synthase family.</text>
</comment>
<accession>A0A1P8EIU4</accession>
<dbReference type="EC" id="5.4.4.2" evidence="3"/>
<gene>
    <name evidence="7" type="ORF">BEN76_08885</name>
</gene>
<dbReference type="PANTHER" id="PTHR42839:SF2">
    <property type="entry name" value="ISOCHORISMATE SYNTHASE ENTC"/>
    <property type="match status" value="1"/>
</dbReference>
<dbReference type="InterPro" id="IPR005801">
    <property type="entry name" value="ADC_synthase"/>
</dbReference>